<dbReference type="CDD" id="cd08509">
    <property type="entry name" value="PBP2_TmCBP_oligosaccharides_like"/>
    <property type="match status" value="1"/>
</dbReference>
<accession>T0DCS8</accession>
<name>T0DCS8_ALIAG</name>
<dbReference type="Proteomes" id="UP000829401">
    <property type="component" value="Chromosome"/>
</dbReference>
<evidence type="ECO:0000259" key="1">
    <source>
        <dbReference type="Pfam" id="PF00496"/>
    </source>
</evidence>
<dbReference type="eggNOG" id="COG0747">
    <property type="taxonomic scope" value="Bacteria"/>
</dbReference>
<dbReference type="GO" id="GO:1904680">
    <property type="term" value="F:peptide transmembrane transporter activity"/>
    <property type="evidence" value="ECO:0007669"/>
    <property type="project" value="TreeGrafter"/>
</dbReference>
<sequence length="375" mass="41027">MSGCGGQHTWSKLGDPAKANVTNPVGTGSYVLESFSAQDYKFKANPEYYGGKPPVPELNFPAYSGNDSANLAMVQGEIDWTGQFIPNVDKVYTSKNPNNHYWFPPGNIFSLMPNLKDPILSQPVVRQAMSMAIDRNALSTKAEYGYEKPAQPYAVLPTSSSWVDPSLPEKDKKFTFNPTGAEALLEKAGYHKNASGVLESPNGTPLKFNLIVVSGWTDWDAEASMVAQDLKQIGIQVNVQQEQQGAYQSQLSSHKFQLALPASTGGPNPYYIDQALYSTKGGGNYEQFSNSSLDAALNAFAQTTDEAKQKQAMYQVERIVAEQLPTIPLVCGATWYEYNTSKYTGWPDANNAYVSPSLWSYPAAAIVVMHLKPVS</sequence>
<dbReference type="SUPFAM" id="SSF53850">
    <property type="entry name" value="Periplasmic binding protein-like II"/>
    <property type="match status" value="1"/>
</dbReference>
<evidence type="ECO:0000313" key="3">
    <source>
        <dbReference type="Proteomes" id="UP000829401"/>
    </source>
</evidence>
<dbReference type="OrthoDB" id="48318at2"/>
<dbReference type="AlphaFoldDB" id="T0DCS8"/>
<accession>A0A9E6ZGW2</accession>
<dbReference type="EMBL" id="CP080467">
    <property type="protein sequence ID" value="UNO48543.1"/>
    <property type="molecule type" value="Genomic_DNA"/>
</dbReference>
<dbReference type="PANTHER" id="PTHR30290">
    <property type="entry name" value="PERIPLASMIC BINDING COMPONENT OF ABC TRANSPORTER"/>
    <property type="match status" value="1"/>
</dbReference>
<dbReference type="Gene3D" id="3.10.105.10">
    <property type="entry name" value="Dipeptide-binding Protein, Domain 3"/>
    <property type="match status" value="1"/>
</dbReference>
<gene>
    <name evidence="2" type="ORF">K1I37_18060</name>
</gene>
<protein>
    <submittedName>
        <fullName evidence="2">ABC transporter substrate-binding protein</fullName>
    </submittedName>
</protein>
<dbReference type="InterPro" id="IPR000914">
    <property type="entry name" value="SBP_5_dom"/>
</dbReference>
<proteinExistence type="predicted"/>
<reference evidence="3" key="1">
    <citation type="journal article" date="2022" name="G3 (Bethesda)">
        <title>Unveiling the complete genome sequence of Alicyclobacillus acidoterrestris DSM 3922T, a taint-producing strain.</title>
        <authorList>
            <person name="Leonardo I.C."/>
            <person name="Barreto Crespo M.T."/>
            <person name="Gaspar F.B."/>
        </authorList>
    </citation>
    <scope>NUCLEOTIDE SEQUENCE [LARGE SCALE GENOMIC DNA]</scope>
    <source>
        <strain evidence="3">DSM 3922</strain>
    </source>
</reference>
<dbReference type="InterPro" id="IPR039424">
    <property type="entry name" value="SBP_5"/>
</dbReference>
<keyword evidence="3" id="KW-1185">Reference proteome</keyword>
<organism evidence="2 3">
    <name type="scientific">Alicyclobacillus acidoterrestris (strain ATCC 49025 / DSM 3922 / CIP 106132 / NCIMB 13137 / GD3B)</name>
    <dbReference type="NCBI Taxonomy" id="1356854"/>
    <lineage>
        <taxon>Bacteria</taxon>
        <taxon>Bacillati</taxon>
        <taxon>Bacillota</taxon>
        <taxon>Bacilli</taxon>
        <taxon>Bacillales</taxon>
        <taxon>Alicyclobacillaceae</taxon>
        <taxon>Alicyclobacillus</taxon>
    </lineage>
</organism>
<evidence type="ECO:0000313" key="2">
    <source>
        <dbReference type="EMBL" id="UNO48543.1"/>
    </source>
</evidence>
<dbReference type="KEGG" id="aaco:K1I37_18060"/>
<dbReference type="GO" id="GO:0015833">
    <property type="term" value="P:peptide transport"/>
    <property type="evidence" value="ECO:0007669"/>
    <property type="project" value="TreeGrafter"/>
</dbReference>
<dbReference type="Gene3D" id="3.40.190.10">
    <property type="entry name" value="Periplasmic binding protein-like II"/>
    <property type="match status" value="1"/>
</dbReference>
<dbReference type="STRING" id="1356854.N007_05815"/>
<dbReference type="RefSeq" id="WP_021296206.1">
    <property type="nucleotide sequence ID" value="NZ_AURB01000125.1"/>
</dbReference>
<feature type="domain" description="Solute-binding protein family 5" evidence="1">
    <location>
        <begin position="11"/>
        <end position="279"/>
    </location>
</feature>
<dbReference type="Pfam" id="PF00496">
    <property type="entry name" value="SBP_bac_5"/>
    <property type="match status" value="1"/>
</dbReference>